<dbReference type="RefSeq" id="XP_043175322.1">
    <property type="nucleotide sequence ID" value="XM_043319387.1"/>
</dbReference>
<sequence length="731" mass="81808">MTVPSIGDILMLSQKAWKIGRTFYACQKNAPAELHYVEMEIGSFAKALKLLAEALHTESEGELFRGAHQETKDGIDTILRSCQRIIDDIDSLIDQYQVIKKHRTVGGFAIERSWSDLVLASYKTMIWTTEGGDLANLREMLRTHTNSITILVEALQSKSMTRLESVVTPMAELIDHMYHSIGSLDQQLDEVHRIVENLTIAPQDSHVPPIPARNPARSPTTEVVNPLSQTLCASTPPNSPPRDQSTRVSLPRDPQHPKSPKQSLLVKFDDDAFVPSSPMEIMFTSRASSPSQKRVSEFSFGGSSLRYSSSSYASSDAGTSSAGWQSPSPLLYGSHLSRQQSTSTKKMSPLPRTPEVLEPGQKTDNRHLTLLPPPAMRLGQPYELERTSTQTSQVKLSPFPSSPEVMKLHRSSTTASQKAAFEKEAFRNSAILCDVRGSLVEYSHRINQDDPRDVEMVQVSEECRIAVVRKRVTDPETRAVRVVTSVWAFSDDNTTRAELRMEDDQMYIPYSSYFNPAKVSITVPCELKFHDIKHGNRPARVEKTSWVNYVFDSPQAAALFQNELMGRTLLATFRTEKTMRIHEGLSKSFSYAEQMCGLENLRVWEDNDTGAIIALIHFSADFRNGYLAFYLNSSVNPIKVKDDGNREVKIKGLKVPIDKGDRAMRKDSVAEAAIKGKGKEKVGSGKGMEKEKVISGAKIEFATDMEKREFLEMCKEMQRNLIELPDLLGVN</sequence>
<accession>A0A8J2IP52</accession>
<evidence type="ECO:0008006" key="4">
    <source>
        <dbReference type="Google" id="ProtNLM"/>
    </source>
</evidence>
<feature type="compositionally biased region" description="Polar residues" evidence="1">
    <location>
        <begin position="217"/>
        <end position="248"/>
    </location>
</feature>
<dbReference type="EMBL" id="CAJRGZ010000032">
    <property type="protein sequence ID" value="CAG5187624.1"/>
    <property type="molecule type" value="Genomic_DNA"/>
</dbReference>
<feature type="compositionally biased region" description="Polar residues" evidence="1">
    <location>
        <begin position="336"/>
        <end position="346"/>
    </location>
</feature>
<dbReference type="GeneID" id="67012051"/>
<protein>
    <recommendedName>
        <fullName evidence="4">Fungal N-terminal domain-containing protein</fullName>
    </recommendedName>
</protein>
<proteinExistence type="predicted"/>
<gene>
    <name evidence="2" type="ORF">ALTATR162_LOCUS11745</name>
</gene>
<dbReference type="AlphaFoldDB" id="A0A8J2IP52"/>
<feature type="region of interest" description="Disordered" evidence="1">
    <location>
        <begin position="203"/>
        <end position="267"/>
    </location>
</feature>
<organism evidence="2 3">
    <name type="scientific">Alternaria atra</name>
    <dbReference type="NCBI Taxonomy" id="119953"/>
    <lineage>
        <taxon>Eukaryota</taxon>
        <taxon>Fungi</taxon>
        <taxon>Dikarya</taxon>
        <taxon>Ascomycota</taxon>
        <taxon>Pezizomycotina</taxon>
        <taxon>Dothideomycetes</taxon>
        <taxon>Pleosporomycetidae</taxon>
        <taxon>Pleosporales</taxon>
        <taxon>Pleosporineae</taxon>
        <taxon>Pleosporaceae</taxon>
        <taxon>Alternaria</taxon>
        <taxon>Alternaria sect. Ulocladioides</taxon>
    </lineage>
</organism>
<feature type="region of interest" description="Disordered" evidence="1">
    <location>
        <begin position="386"/>
        <end position="405"/>
    </location>
</feature>
<comment type="caution">
    <text evidence="2">The sequence shown here is derived from an EMBL/GenBank/DDBJ whole genome shotgun (WGS) entry which is preliminary data.</text>
</comment>
<reference evidence="2" key="1">
    <citation type="submission" date="2021-05" db="EMBL/GenBank/DDBJ databases">
        <authorList>
            <person name="Stam R."/>
        </authorList>
    </citation>
    <scope>NUCLEOTIDE SEQUENCE</scope>
    <source>
        <strain evidence="2">CS162</strain>
    </source>
</reference>
<dbReference type="OrthoDB" id="5404564at2759"/>
<keyword evidence="3" id="KW-1185">Reference proteome</keyword>
<feature type="region of interest" description="Disordered" evidence="1">
    <location>
        <begin position="330"/>
        <end position="375"/>
    </location>
</feature>
<evidence type="ECO:0000313" key="2">
    <source>
        <dbReference type="EMBL" id="CAG5187624.1"/>
    </source>
</evidence>
<dbReference type="Proteomes" id="UP000676310">
    <property type="component" value="Unassembled WGS sequence"/>
</dbReference>
<evidence type="ECO:0000256" key="1">
    <source>
        <dbReference type="SAM" id="MobiDB-lite"/>
    </source>
</evidence>
<evidence type="ECO:0000313" key="3">
    <source>
        <dbReference type="Proteomes" id="UP000676310"/>
    </source>
</evidence>
<name>A0A8J2IP52_9PLEO</name>